<dbReference type="PANTHER" id="PTHR47708:SF2">
    <property type="entry name" value="SI:CH73-132F6.5"/>
    <property type="match status" value="1"/>
</dbReference>
<protein>
    <recommendedName>
        <fullName evidence="1">AtuA-like ferredoxin-fold domain-containing protein</fullName>
    </recommendedName>
</protein>
<feature type="domain" description="AtuA-like ferredoxin-fold" evidence="1">
    <location>
        <begin position="12"/>
        <end position="109"/>
    </location>
</feature>
<dbReference type="STRING" id="886293.Sinac_6117"/>
<dbReference type="InterPro" id="IPR056362">
    <property type="entry name" value="AtuA-like_ferredoxin_dom"/>
</dbReference>
<dbReference type="OrthoDB" id="21390at2"/>
<evidence type="ECO:0000313" key="3">
    <source>
        <dbReference type="Proteomes" id="UP000010798"/>
    </source>
</evidence>
<dbReference type="EMBL" id="CP003364">
    <property type="protein sequence ID" value="AGA30222.1"/>
    <property type="molecule type" value="Genomic_DNA"/>
</dbReference>
<dbReference type="eggNOG" id="ENOG5032S8H">
    <property type="taxonomic scope" value="Bacteria"/>
</dbReference>
<evidence type="ECO:0000313" key="2">
    <source>
        <dbReference type="EMBL" id="AGA30222.1"/>
    </source>
</evidence>
<name>L0DLU6_SINAD</name>
<gene>
    <name evidence="2" type="ordered locus">Sinac_6117</name>
</gene>
<proteinExistence type="predicted"/>
<dbReference type="KEGG" id="saci:Sinac_6117"/>
<dbReference type="AlphaFoldDB" id="L0DLU6"/>
<dbReference type="PANTHER" id="PTHR47708">
    <property type="match status" value="1"/>
</dbReference>
<dbReference type="RefSeq" id="WP_015249312.1">
    <property type="nucleotide sequence ID" value="NC_019892.1"/>
</dbReference>
<dbReference type="Pfam" id="PF23544">
    <property type="entry name" value="AtuA_ferredoxin"/>
    <property type="match status" value="1"/>
</dbReference>
<organism evidence="2 3">
    <name type="scientific">Singulisphaera acidiphila (strain ATCC BAA-1392 / DSM 18658 / VKM B-2454 / MOB10)</name>
    <dbReference type="NCBI Taxonomy" id="886293"/>
    <lineage>
        <taxon>Bacteria</taxon>
        <taxon>Pseudomonadati</taxon>
        <taxon>Planctomycetota</taxon>
        <taxon>Planctomycetia</taxon>
        <taxon>Isosphaerales</taxon>
        <taxon>Isosphaeraceae</taxon>
        <taxon>Singulisphaera</taxon>
    </lineage>
</organism>
<dbReference type="Proteomes" id="UP000010798">
    <property type="component" value="Chromosome"/>
</dbReference>
<reference evidence="2 3" key="1">
    <citation type="submission" date="2012-02" db="EMBL/GenBank/DDBJ databases">
        <title>Complete sequence of chromosome of Singulisphaera acidiphila DSM 18658.</title>
        <authorList>
            <consortium name="US DOE Joint Genome Institute (JGI-PGF)"/>
            <person name="Lucas S."/>
            <person name="Copeland A."/>
            <person name="Lapidus A."/>
            <person name="Glavina del Rio T."/>
            <person name="Dalin E."/>
            <person name="Tice H."/>
            <person name="Bruce D."/>
            <person name="Goodwin L."/>
            <person name="Pitluck S."/>
            <person name="Peters L."/>
            <person name="Ovchinnikova G."/>
            <person name="Chertkov O."/>
            <person name="Kyrpides N."/>
            <person name="Mavromatis K."/>
            <person name="Ivanova N."/>
            <person name="Brettin T."/>
            <person name="Detter J.C."/>
            <person name="Han C."/>
            <person name="Larimer F."/>
            <person name="Land M."/>
            <person name="Hauser L."/>
            <person name="Markowitz V."/>
            <person name="Cheng J.-F."/>
            <person name="Hugenholtz P."/>
            <person name="Woyke T."/>
            <person name="Wu D."/>
            <person name="Tindall B."/>
            <person name="Pomrenke H."/>
            <person name="Brambilla E."/>
            <person name="Klenk H.-P."/>
            <person name="Eisen J.A."/>
        </authorList>
    </citation>
    <scope>NUCLEOTIDE SEQUENCE [LARGE SCALE GENOMIC DNA]</scope>
    <source>
        <strain evidence="3">ATCC BAA-1392 / DSM 18658 / VKM B-2454 / MOB10</strain>
    </source>
</reference>
<accession>L0DLU6</accession>
<keyword evidence="3" id="KW-1185">Reference proteome</keyword>
<evidence type="ECO:0000259" key="1">
    <source>
        <dbReference type="Pfam" id="PF23544"/>
    </source>
</evidence>
<dbReference type="HOGENOM" id="CLU_142305_0_0_0"/>
<sequence>MFSDHPPASLVRVGDLAHARSGDKGNRANIGVVANDASCYAWLKEMLTEEAVAEFFRPLGIGEVRRYELPKIQALNFVLENALGGGASRSLRIDSQGKALGVALLEMRLPGPETAKGGDHESTDRSSE</sequence>